<dbReference type="InterPro" id="IPR002941">
    <property type="entry name" value="DNA_methylase_N4/N6"/>
</dbReference>
<evidence type="ECO:0000256" key="4">
    <source>
        <dbReference type="ARBA" id="ARBA00022747"/>
    </source>
</evidence>
<sequence length="467" mass="53195">MIKAHKNMLYFGDNLFVLKTHIKSDSVDLIYLDPPFNSNRDYNQIFTYPDGAKSTAQIEVFEDTWYWNSDVEKSFAETINYYHNNLVSNFLISMRQLLGTNQMMAYLTMMAPRLLEMYRVLKTNGVLFLHCDPSASHYLKMLIDAVFGFKNFQNEIIWCYRQGGRGKRNFAKKHDIIFFYSKGRDYTFNIDEVRVPYKGTGGYQTSGKGVTNSNGKTYIPNEKGKVPEDWWDIPALPPMAKERVGYPTQKPLALLNRIIKSSSNKGDVILDPFCGCGTAIVSAQNLERNWIGIDITHIAITTIKDRLDKEFGMANNYEIAGEPIDIEGAKQLAENSRFQFQIWSLSLLGINYKDDFNSIKKGPDGGIDGIRFFYDGDGGKFKKSIIQIKSGKVSVKDIRELNAVVERENAATGVFVTLNPPTRNMINEAAGAGIFRNYKEKEYPFITIVKISDLLLHKILPRNIFPD</sequence>
<dbReference type="SUPFAM" id="SSF53335">
    <property type="entry name" value="S-adenosyl-L-methionine-dependent methyltransferases"/>
    <property type="match status" value="1"/>
</dbReference>
<dbReference type="EC" id="2.1.1.-" evidence="5"/>
<dbReference type="InterPro" id="IPR011856">
    <property type="entry name" value="tRNA_endonuc-like_dom_sf"/>
</dbReference>
<dbReference type="Pfam" id="PF04471">
    <property type="entry name" value="Mrr_cat"/>
    <property type="match status" value="1"/>
</dbReference>
<evidence type="ECO:0000256" key="1">
    <source>
        <dbReference type="ARBA" id="ARBA00006594"/>
    </source>
</evidence>
<evidence type="ECO:0000313" key="9">
    <source>
        <dbReference type="Proteomes" id="UP001500866"/>
    </source>
</evidence>
<dbReference type="InterPro" id="IPR001091">
    <property type="entry name" value="RM_Methyltransferase"/>
</dbReference>
<evidence type="ECO:0000256" key="3">
    <source>
        <dbReference type="ARBA" id="ARBA00022679"/>
    </source>
</evidence>
<dbReference type="InterPro" id="IPR029063">
    <property type="entry name" value="SAM-dependent_MTases_sf"/>
</dbReference>
<evidence type="ECO:0000259" key="7">
    <source>
        <dbReference type="Pfam" id="PF04471"/>
    </source>
</evidence>
<keyword evidence="9" id="KW-1185">Reference proteome</keyword>
<evidence type="ECO:0000313" key="8">
    <source>
        <dbReference type="EMBL" id="GAA0607678.1"/>
    </source>
</evidence>
<protein>
    <recommendedName>
        <fullName evidence="5">Methyltransferase</fullName>
        <ecNumber evidence="5">2.1.1.-</ecNumber>
    </recommendedName>
</protein>
<dbReference type="PROSITE" id="PS00092">
    <property type="entry name" value="N6_MTASE"/>
    <property type="match status" value="1"/>
</dbReference>
<accession>A0ABP3RHM1</accession>
<dbReference type="EMBL" id="BAAADS010000018">
    <property type="protein sequence ID" value="GAA0607678.1"/>
    <property type="molecule type" value="Genomic_DNA"/>
</dbReference>
<keyword evidence="4" id="KW-0680">Restriction system</keyword>
<reference evidence="9" key="1">
    <citation type="journal article" date="2019" name="Int. J. Syst. Evol. Microbiol.">
        <title>The Global Catalogue of Microorganisms (GCM) 10K type strain sequencing project: providing services to taxonomists for standard genome sequencing and annotation.</title>
        <authorList>
            <consortium name="The Broad Institute Genomics Platform"/>
            <consortium name="The Broad Institute Genome Sequencing Center for Infectious Disease"/>
            <person name="Wu L."/>
            <person name="Ma J."/>
        </authorList>
    </citation>
    <scope>NUCLEOTIDE SEQUENCE [LARGE SCALE GENOMIC DNA]</scope>
    <source>
        <strain evidence="9">JCM 15395</strain>
    </source>
</reference>
<proteinExistence type="inferred from homology"/>
<dbReference type="SUPFAM" id="SSF52980">
    <property type="entry name" value="Restriction endonuclease-like"/>
    <property type="match status" value="1"/>
</dbReference>
<evidence type="ECO:0000256" key="5">
    <source>
        <dbReference type="RuleBase" id="RU362026"/>
    </source>
</evidence>
<dbReference type="Proteomes" id="UP001500866">
    <property type="component" value="Unassembled WGS sequence"/>
</dbReference>
<keyword evidence="3" id="KW-0808">Transferase</keyword>
<dbReference type="InterPro" id="IPR011335">
    <property type="entry name" value="Restrct_endonuc-II-like"/>
</dbReference>
<dbReference type="RefSeq" id="WP_343813909.1">
    <property type="nucleotide sequence ID" value="NZ_BAAADS010000018.1"/>
</dbReference>
<dbReference type="Gene3D" id="3.40.50.150">
    <property type="entry name" value="Vaccinia Virus protein VP39"/>
    <property type="match status" value="1"/>
</dbReference>
<evidence type="ECO:0000256" key="2">
    <source>
        <dbReference type="ARBA" id="ARBA00022603"/>
    </source>
</evidence>
<dbReference type="PRINTS" id="PR00508">
    <property type="entry name" value="S21N4MTFRASE"/>
</dbReference>
<gene>
    <name evidence="8" type="ORF">GCM10009001_26250</name>
</gene>
<dbReference type="Gene3D" id="3.40.1350.10">
    <property type="match status" value="1"/>
</dbReference>
<dbReference type="Pfam" id="PF01555">
    <property type="entry name" value="N6_N4_Mtase"/>
    <property type="match status" value="1"/>
</dbReference>
<organism evidence="8 9">
    <name type="scientific">Virgibacillus siamensis</name>
    <dbReference type="NCBI Taxonomy" id="480071"/>
    <lineage>
        <taxon>Bacteria</taxon>
        <taxon>Bacillati</taxon>
        <taxon>Bacillota</taxon>
        <taxon>Bacilli</taxon>
        <taxon>Bacillales</taxon>
        <taxon>Bacillaceae</taxon>
        <taxon>Virgibacillus</taxon>
    </lineage>
</organism>
<name>A0ABP3RHM1_9BACI</name>
<feature type="domain" description="DNA methylase N-4/N-6" evidence="6">
    <location>
        <begin position="27"/>
        <end position="303"/>
    </location>
</feature>
<comment type="similarity">
    <text evidence="1 5">Belongs to the N(4)/N(6)-methyltransferase family.</text>
</comment>
<feature type="domain" description="Restriction endonuclease type IV Mrr" evidence="7">
    <location>
        <begin position="351"/>
        <end position="431"/>
    </location>
</feature>
<comment type="caution">
    <text evidence="8">The sequence shown here is derived from an EMBL/GenBank/DDBJ whole genome shotgun (WGS) entry which is preliminary data.</text>
</comment>
<dbReference type="InterPro" id="IPR007560">
    <property type="entry name" value="Restrct_endonuc_IV_Mrr"/>
</dbReference>
<dbReference type="InterPro" id="IPR002052">
    <property type="entry name" value="DNA_methylase_N6_adenine_CS"/>
</dbReference>
<keyword evidence="2" id="KW-0489">Methyltransferase</keyword>
<evidence type="ECO:0000259" key="6">
    <source>
        <dbReference type="Pfam" id="PF01555"/>
    </source>
</evidence>